<comment type="caution">
    <text evidence="1">The sequence shown here is derived from an EMBL/GenBank/DDBJ whole genome shotgun (WGS) entry which is preliminary data.</text>
</comment>
<organism evidence="1 2">
    <name type="scientific">Brenneria corticis</name>
    <dbReference type="NCBI Taxonomy" id="2173106"/>
    <lineage>
        <taxon>Bacteria</taxon>
        <taxon>Pseudomonadati</taxon>
        <taxon>Pseudomonadota</taxon>
        <taxon>Gammaproteobacteria</taxon>
        <taxon>Enterobacterales</taxon>
        <taxon>Pectobacteriaceae</taxon>
        <taxon>Brenneria</taxon>
    </lineage>
</organism>
<dbReference type="EMBL" id="QDKH01000009">
    <property type="protein sequence ID" value="PWC16471.1"/>
    <property type="molecule type" value="Genomic_DNA"/>
</dbReference>
<dbReference type="AlphaFoldDB" id="A0A2U1U483"/>
<accession>A0A2U1U483</accession>
<protein>
    <submittedName>
        <fullName evidence="1">Uncharacterized protein</fullName>
    </submittedName>
</protein>
<gene>
    <name evidence="1" type="ORF">DDT56_10395</name>
</gene>
<evidence type="ECO:0000313" key="2">
    <source>
        <dbReference type="Proteomes" id="UP000296159"/>
    </source>
</evidence>
<name>A0A2U1U483_9GAMM</name>
<dbReference type="RefSeq" id="WP_210417006.1">
    <property type="nucleotide sequence ID" value="NZ_KZ819077.1"/>
</dbReference>
<keyword evidence="2" id="KW-1185">Reference proteome</keyword>
<reference evidence="1 2" key="1">
    <citation type="submission" date="2018-04" db="EMBL/GenBank/DDBJ databases">
        <title>Brenneria corticis sp.nov.</title>
        <authorList>
            <person name="Li Y."/>
        </authorList>
    </citation>
    <scope>NUCLEOTIDE SEQUENCE [LARGE SCALE GENOMIC DNA]</scope>
    <source>
        <strain evidence="1 2">CFCC 11842</strain>
    </source>
</reference>
<evidence type="ECO:0000313" key="1">
    <source>
        <dbReference type="EMBL" id="PWC16471.1"/>
    </source>
</evidence>
<sequence>MANRRHKKTPGAFFNVACRKEAIVLILTINFLSAVNRLPAVQTIDKVAIDDSKSNPVIPVGPRFHEEESS</sequence>
<proteinExistence type="predicted"/>
<dbReference type="Proteomes" id="UP000296159">
    <property type="component" value="Unassembled WGS sequence"/>
</dbReference>